<dbReference type="OrthoDB" id="4497263at2759"/>
<evidence type="ECO:0000256" key="4">
    <source>
        <dbReference type="ARBA" id="ARBA00023136"/>
    </source>
</evidence>
<gene>
    <name evidence="7" type="ORF">BJ875DRAFT_243671</name>
</gene>
<evidence type="ECO:0000256" key="1">
    <source>
        <dbReference type="ARBA" id="ARBA00004167"/>
    </source>
</evidence>
<evidence type="ECO:0000313" key="7">
    <source>
        <dbReference type="EMBL" id="KAG9239132.1"/>
    </source>
</evidence>
<keyword evidence="2 6" id="KW-0812">Transmembrane</keyword>
<feature type="compositionally biased region" description="Basic and acidic residues" evidence="5">
    <location>
        <begin position="368"/>
        <end position="378"/>
    </location>
</feature>
<dbReference type="Proteomes" id="UP000824998">
    <property type="component" value="Unassembled WGS sequence"/>
</dbReference>
<feature type="compositionally biased region" description="Polar residues" evidence="5">
    <location>
        <begin position="401"/>
        <end position="424"/>
    </location>
</feature>
<organism evidence="7 8">
    <name type="scientific">Amylocarpus encephaloides</name>
    <dbReference type="NCBI Taxonomy" id="45428"/>
    <lineage>
        <taxon>Eukaryota</taxon>
        <taxon>Fungi</taxon>
        <taxon>Dikarya</taxon>
        <taxon>Ascomycota</taxon>
        <taxon>Pezizomycotina</taxon>
        <taxon>Leotiomycetes</taxon>
        <taxon>Helotiales</taxon>
        <taxon>Helotiales incertae sedis</taxon>
        <taxon>Amylocarpus</taxon>
    </lineage>
</organism>
<keyword evidence="8" id="KW-1185">Reference proteome</keyword>
<sequence>MTSTRPAEVNNGVTTSWIPFTTPGVSAPAACSSEIYRVPGGQDIMAFDPFYAKNVPSAMQCLPEEVTRSWAQSTKSKIITSLGGFLCPSLYTRAATAPLNSIRTIILCCPSLYNYQPGPKCVSTVPSGQSLVIKSLSGSDITSSVAKRADGGVTVTGFLVTGVSFADDILPITTTVELSIASTVPTGSNPNPSRSSSSPGGTPLPSLPSSTGIPISTAPLPAPSSETPTISSKSRGLSVGAKVGITIAAVIAAIALVILVGCLHRRRRRRPKHYGGSGSEAGSGVLEISREPRQIKNNLRTDYPDMDGLQAVPPLPTVAVSKPARETVHGHPGTKIHINESNGPHEMEVKSLQKYEMDAASVKKVKKSSKEITRKEIPKSNPGEFEGRQSHTLTRARAGSDTATLRNDYAASQLSPVSRNNTPDLTGRGRNRNNSITPVSRETSLGRNTPDLTRPRHASVSRNTSNGDLRGGNGNGRTTPGTPDILSGNRDARLDVPGGTISPMSTTERSFLDLSDLED</sequence>
<dbReference type="GO" id="GO:0071944">
    <property type="term" value="C:cell periphery"/>
    <property type="evidence" value="ECO:0007669"/>
    <property type="project" value="UniProtKB-ARBA"/>
</dbReference>
<feature type="transmembrane region" description="Helical" evidence="6">
    <location>
        <begin position="243"/>
        <end position="263"/>
    </location>
</feature>
<comment type="caution">
    <text evidence="7">The sequence shown here is derived from an EMBL/GenBank/DDBJ whole genome shotgun (WGS) entry which is preliminary data.</text>
</comment>
<dbReference type="InterPro" id="IPR051694">
    <property type="entry name" value="Immunoregulatory_rcpt-like"/>
</dbReference>
<name>A0A9P7YTI0_9HELO</name>
<dbReference type="EMBL" id="MU251361">
    <property type="protein sequence ID" value="KAG9239132.1"/>
    <property type="molecule type" value="Genomic_DNA"/>
</dbReference>
<dbReference type="GO" id="GO:0016020">
    <property type="term" value="C:membrane"/>
    <property type="evidence" value="ECO:0007669"/>
    <property type="project" value="UniProtKB-SubCell"/>
</dbReference>
<proteinExistence type="predicted"/>
<feature type="compositionally biased region" description="Polar residues" evidence="5">
    <location>
        <begin position="432"/>
        <end position="451"/>
    </location>
</feature>
<keyword evidence="4 6" id="KW-0472">Membrane</keyword>
<feature type="region of interest" description="Disordered" evidence="5">
    <location>
        <begin position="182"/>
        <end position="235"/>
    </location>
</feature>
<feature type="region of interest" description="Disordered" evidence="5">
    <location>
        <begin position="366"/>
        <end position="519"/>
    </location>
</feature>
<dbReference type="PANTHER" id="PTHR15549:SF30">
    <property type="entry name" value="MID2 DOMAIN-CONTAINING PROTEIN"/>
    <property type="match status" value="1"/>
</dbReference>
<reference evidence="7" key="1">
    <citation type="journal article" date="2021" name="IMA Fungus">
        <title>Genomic characterization of three marine fungi, including Emericellopsis atlantica sp. nov. with signatures of a generalist lifestyle and marine biomass degradation.</title>
        <authorList>
            <person name="Hagestad O.C."/>
            <person name="Hou L."/>
            <person name="Andersen J.H."/>
            <person name="Hansen E.H."/>
            <person name="Altermark B."/>
            <person name="Li C."/>
            <person name="Kuhnert E."/>
            <person name="Cox R.J."/>
            <person name="Crous P.W."/>
            <person name="Spatafora J.W."/>
            <person name="Lail K."/>
            <person name="Amirebrahimi M."/>
            <person name="Lipzen A."/>
            <person name="Pangilinan J."/>
            <person name="Andreopoulos W."/>
            <person name="Hayes R.D."/>
            <person name="Ng V."/>
            <person name="Grigoriev I.V."/>
            <person name="Jackson S.A."/>
            <person name="Sutton T.D.S."/>
            <person name="Dobson A.D.W."/>
            <person name="Rama T."/>
        </authorList>
    </citation>
    <scope>NUCLEOTIDE SEQUENCE</scope>
    <source>
        <strain evidence="7">TRa018bII</strain>
    </source>
</reference>
<evidence type="ECO:0000256" key="5">
    <source>
        <dbReference type="SAM" id="MobiDB-lite"/>
    </source>
</evidence>
<comment type="subcellular location">
    <subcellularLocation>
        <location evidence="1">Membrane</location>
        <topology evidence="1">Single-pass membrane protein</topology>
    </subcellularLocation>
</comment>
<dbReference type="PANTHER" id="PTHR15549">
    <property type="entry name" value="PAIRED IMMUNOGLOBULIN-LIKE TYPE 2 RECEPTOR"/>
    <property type="match status" value="1"/>
</dbReference>
<evidence type="ECO:0000256" key="3">
    <source>
        <dbReference type="ARBA" id="ARBA00022989"/>
    </source>
</evidence>
<feature type="compositionally biased region" description="Polar residues" evidence="5">
    <location>
        <begin position="224"/>
        <end position="235"/>
    </location>
</feature>
<accession>A0A9P7YTI0</accession>
<evidence type="ECO:0000313" key="8">
    <source>
        <dbReference type="Proteomes" id="UP000824998"/>
    </source>
</evidence>
<keyword evidence="3 6" id="KW-1133">Transmembrane helix</keyword>
<evidence type="ECO:0000256" key="6">
    <source>
        <dbReference type="SAM" id="Phobius"/>
    </source>
</evidence>
<dbReference type="AlphaFoldDB" id="A0A9P7YTI0"/>
<feature type="compositionally biased region" description="Low complexity" evidence="5">
    <location>
        <begin position="185"/>
        <end position="217"/>
    </location>
</feature>
<protein>
    <submittedName>
        <fullName evidence="7">Uncharacterized protein</fullName>
    </submittedName>
</protein>
<evidence type="ECO:0000256" key="2">
    <source>
        <dbReference type="ARBA" id="ARBA00022692"/>
    </source>
</evidence>